<dbReference type="InterPro" id="IPR003735">
    <property type="entry name" value="Metal_Tscrpt_repr"/>
</dbReference>
<dbReference type="InterPro" id="IPR038390">
    <property type="entry name" value="Metal_Tscrpt_repr_sf"/>
</dbReference>
<dbReference type="AlphaFoldDB" id="A0A1F7KEH3"/>
<dbReference type="GO" id="GO:0003677">
    <property type="term" value="F:DNA binding"/>
    <property type="evidence" value="ECO:0007669"/>
    <property type="project" value="InterPro"/>
</dbReference>
<reference evidence="1 2" key="1">
    <citation type="journal article" date="2016" name="Nat. Commun.">
        <title>Thousands of microbial genomes shed light on interconnected biogeochemical processes in an aquifer system.</title>
        <authorList>
            <person name="Anantharaman K."/>
            <person name="Brown C.T."/>
            <person name="Hug L.A."/>
            <person name="Sharon I."/>
            <person name="Castelle C.J."/>
            <person name="Probst A.J."/>
            <person name="Thomas B.C."/>
            <person name="Singh A."/>
            <person name="Wilkins M.J."/>
            <person name="Karaoz U."/>
            <person name="Brodie E.L."/>
            <person name="Williams K.H."/>
            <person name="Hubbard S.S."/>
            <person name="Banfield J.F."/>
        </authorList>
    </citation>
    <scope>NUCLEOTIDE SEQUENCE [LARGE SCALE GENOMIC DNA]</scope>
</reference>
<protein>
    <recommendedName>
        <fullName evidence="3">Transcriptional regulator</fullName>
    </recommendedName>
</protein>
<dbReference type="GO" id="GO:0045892">
    <property type="term" value="P:negative regulation of DNA-templated transcription"/>
    <property type="evidence" value="ECO:0007669"/>
    <property type="project" value="UniProtKB-ARBA"/>
</dbReference>
<organism evidence="1 2">
    <name type="scientific">Candidatus Roizmanbacteria bacterium RIFOXYA1_FULL_41_12</name>
    <dbReference type="NCBI Taxonomy" id="1802082"/>
    <lineage>
        <taxon>Bacteria</taxon>
        <taxon>Candidatus Roizmaniibacteriota</taxon>
    </lineage>
</organism>
<name>A0A1F7KEH3_9BACT</name>
<dbReference type="PANTHER" id="PTHR33677">
    <property type="entry name" value="TRANSCRIPTIONAL REPRESSOR FRMR-RELATED"/>
    <property type="match status" value="1"/>
</dbReference>
<evidence type="ECO:0000313" key="1">
    <source>
        <dbReference type="EMBL" id="OGK66255.1"/>
    </source>
</evidence>
<gene>
    <name evidence="1" type="ORF">A2209_01220</name>
</gene>
<dbReference type="GO" id="GO:0046872">
    <property type="term" value="F:metal ion binding"/>
    <property type="evidence" value="ECO:0007669"/>
    <property type="project" value="InterPro"/>
</dbReference>
<evidence type="ECO:0008006" key="3">
    <source>
        <dbReference type="Google" id="ProtNLM"/>
    </source>
</evidence>
<dbReference type="Pfam" id="PF02583">
    <property type="entry name" value="Trns_repr_metal"/>
    <property type="match status" value="1"/>
</dbReference>
<evidence type="ECO:0000313" key="2">
    <source>
        <dbReference type="Proteomes" id="UP000178450"/>
    </source>
</evidence>
<proteinExistence type="predicted"/>
<sequence length="80" mass="9301">MLKLKTKKDNLLHRLKIVRGQLSTIIEMVEKDTYCIKILNNSRSVQKALKQVDMLIMEDHLKHCAVDQARRGETAKLVKE</sequence>
<dbReference type="PANTHER" id="PTHR33677:SF3">
    <property type="entry name" value="COPPER-SENSING TRANSCRIPTIONAL REPRESSOR RICR"/>
    <property type="match status" value="1"/>
</dbReference>
<comment type="caution">
    <text evidence="1">The sequence shown here is derived from an EMBL/GenBank/DDBJ whole genome shotgun (WGS) entry which is preliminary data.</text>
</comment>
<dbReference type="EMBL" id="MGBG01000010">
    <property type="protein sequence ID" value="OGK66255.1"/>
    <property type="molecule type" value="Genomic_DNA"/>
</dbReference>
<dbReference type="Proteomes" id="UP000178450">
    <property type="component" value="Unassembled WGS sequence"/>
</dbReference>
<feature type="non-terminal residue" evidence="1">
    <location>
        <position position="80"/>
    </location>
</feature>
<dbReference type="Gene3D" id="1.20.58.1000">
    <property type="entry name" value="Metal-sensitive repressor, helix protomer"/>
    <property type="match status" value="1"/>
</dbReference>
<accession>A0A1F7KEH3</accession>